<comment type="caution">
    <text evidence="3">The sequence shown here is derived from an EMBL/GenBank/DDBJ whole genome shotgun (WGS) entry which is preliminary data.</text>
</comment>
<dbReference type="GO" id="GO:0016491">
    <property type="term" value="F:oxidoreductase activity"/>
    <property type="evidence" value="ECO:0007669"/>
    <property type="project" value="UniProtKB-KW"/>
</dbReference>
<keyword evidence="4" id="KW-1185">Reference proteome</keyword>
<evidence type="ECO:0000259" key="2">
    <source>
        <dbReference type="Pfam" id="PF00248"/>
    </source>
</evidence>
<feature type="domain" description="NADP-dependent oxidoreductase" evidence="2">
    <location>
        <begin position="35"/>
        <end position="330"/>
    </location>
</feature>
<evidence type="ECO:0000313" key="4">
    <source>
        <dbReference type="Proteomes" id="UP000309174"/>
    </source>
</evidence>
<dbReference type="Proteomes" id="UP000309174">
    <property type="component" value="Unassembled WGS sequence"/>
</dbReference>
<proteinExistence type="predicted"/>
<dbReference type="Pfam" id="PF00248">
    <property type="entry name" value="Aldo_ket_red"/>
    <property type="match status" value="1"/>
</dbReference>
<dbReference type="InterPro" id="IPR050523">
    <property type="entry name" value="AKR_Detox_Biosynth"/>
</dbReference>
<accession>A0A5C4JGR1</accession>
<name>A0A5C4JGR1_9ACTN</name>
<evidence type="ECO:0000313" key="3">
    <source>
        <dbReference type="EMBL" id="TMR04792.1"/>
    </source>
</evidence>
<dbReference type="PANTHER" id="PTHR43364">
    <property type="entry name" value="NADH-SPECIFIC METHYLGLYOXAL REDUCTASE-RELATED"/>
    <property type="match status" value="1"/>
</dbReference>
<dbReference type="PANTHER" id="PTHR43364:SF4">
    <property type="entry name" value="NAD(P)-LINKED OXIDOREDUCTASE SUPERFAMILY PROTEIN"/>
    <property type="match status" value="1"/>
</dbReference>
<dbReference type="AlphaFoldDB" id="A0A5C4JGR1"/>
<dbReference type="GO" id="GO:0005829">
    <property type="term" value="C:cytosol"/>
    <property type="evidence" value="ECO:0007669"/>
    <property type="project" value="TreeGrafter"/>
</dbReference>
<dbReference type="OrthoDB" id="9768793at2"/>
<gene>
    <name evidence="3" type="ORF">ETD83_07810</name>
</gene>
<dbReference type="EMBL" id="VCKW01000028">
    <property type="protein sequence ID" value="TMR04792.1"/>
    <property type="molecule type" value="Genomic_DNA"/>
</dbReference>
<dbReference type="InterPro" id="IPR023210">
    <property type="entry name" value="NADP_OxRdtase_dom"/>
</dbReference>
<dbReference type="SUPFAM" id="SSF51430">
    <property type="entry name" value="NAD(P)-linked oxidoreductase"/>
    <property type="match status" value="1"/>
</dbReference>
<keyword evidence="1" id="KW-0560">Oxidoreductase</keyword>
<protein>
    <submittedName>
        <fullName evidence="3">Aldo/keto reductase</fullName>
    </submittedName>
</protein>
<dbReference type="InterPro" id="IPR036812">
    <property type="entry name" value="NAD(P)_OxRdtase_dom_sf"/>
</dbReference>
<dbReference type="Gene3D" id="3.20.20.100">
    <property type="entry name" value="NADP-dependent oxidoreductase domain"/>
    <property type="match status" value="1"/>
</dbReference>
<organism evidence="3 4">
    <name type="scientific">Actinomadura soli</name>
    <dbReference type="NCBI Taxonomy" id="2508997"/>
    <lineage>
        <taxon>Bacteria</taxon>
        <taxon>Bacillati</taxon>
        <taxon>Actinomycetota</taxon>
        <taxon>Actinomycetes</taxon>
        <taxon>Streptosporangiales</taxon>
        <taxon>Thermomonosporaceae</taxon>
        <taxon>Actinomadura</taxon>
    </lineage>
</organism>
<sequence length="332" mass="35752">MKRQTGRRSAMRRVPLGASGIEISEFVFGAGSIGGVGTSTSTRGFGLNAEEGFERLDEAWELGINIVDTSDSYGGGESEKVVGRWLHERRPADAIVSTKVGLISNPDGSRARDLSAKHIERRLARSIERLGRVDLYLSHVPDPGTPIAETLEAFSAAQDAGAIGAYGVSNVDHALLEDILRTADAKGLHRPVTVENRLNLLDRGDEAELLPLVVGEGLGYTPFSPLAGGVLSERYLDGAQPEAGSRIAVAGHLYYKGFHSPDNLEKVAALREVARELAASVSGLALAWLRDHPAVTAPIVAPRTSAHWDAVREAMEIRLDEKQHARISDIFR</sequence>
<reference evidence="3 4" key="1">
    <citation type="submission" date="2019-05" db="EMBL/GenBank/DDBJ databases">
        <title>Draft genome sequence of Actinomadura sp. 14C53.</title>
        <authorList>
            <person name="Saricaoglu S."/>
            <person name="Isik K."/>
        </authorList>
    </citation>
    <scope>NUCLEOTIDE SEQUENCE [LARGE SCALE GENOMIC DNA]</scope>
    <source>
        <strain evidence="3 4">14C53</strain>
    </source>
</reference>
<evidence type="ECO:0000256" key="1">
    <source>
        <dbReference type="ARBA" id="ARBA00023002"/>
    </source>
</evidence>